<dbReference type="InterPro" id="IPR050365">
    <property type="entry name" value="TIM50"/>
</dbReference>
<dbReference type="Proteomes" id="UP000785679">
    <property type="component" value="Unassembled WGS sequence"/>
</dbReference>
<reference evidence="3" key="1">
    <citation type="submission" date="2019-06" db="EMBL/GenBank/DDBJ databases">
        <authorList>
            <person name="Zheng W."/>
        </authorList>
    </citation>
    <scope>NUCLEOTIDE SEQUENCE</scope>
    <source>
        <strain evidence="3">QDHG01</strain>
    </source>
</reference>
<dbReference type="EMBL" id="RRYP01017956">
    <property type="protein sequence ID" value="TNV73858.1"/>
    <property type="molecule type" value="Genomic_DNA"/>
</dbReference>
<keyword evidence="4" id="KW-1185">Reference proteome</keyword>
<feature type="domain" description="FCP1 homology" evidence="2">
    <location>
        <begin position="26"/>
        <end position="182"/>
    </location>
</feature>
<evidence type="ECO:0000313" key="4">
    <source>
        <dbReference type="Proteomes" id="UP000785679"/>
    </source>
</evidence>
<dbReference type="Pfam" id="PF03031">
    <property type="entry name" value="NIF"/>
    <property type="match status" value="1"/>
</dbReference>
<comment type="caution">
    <text evidence="3">The sequence shown here is derived from an EMBL/GenBank/DDBJ whole genome shotgun (WGS) entry which is preliminary data.</text>
</comment>
<gene>
    <name evidence="3" type="ORF">FGO68_gene15839</name>
</gene>
<evidence type="ECO:0000313" key="3">
    <source>
        <dbReference type="EMBL" id="TNV73858.1"/>
    </source>
</evidence>
<dbReference type="FunFam" id="3.40.50.1000:FF:000184">
    <property type="entry name" value="Uncharacterized protein"/>
    <property type="match status" value="1"/>
</dbReference>
<keyword evidence="1" id="KW-0813">Transport</keyword>
<dbReference type="SUPFAM" id="SSF56784">
    <property type="entry name" value="HAD-like"/>
    <property type="match status" value="1"/>
</dbReference>
<comment type="function">
    <text evidence="1">Essential component of the TIM23 complex, a complex that mediates the translocation of transit peptide-containing proteins across the mitochondrial inner membrane.</text>
</comment>
<keyword evidence="1" id="KW-0809">Transit peptide</keyword>
<dbReference type="CDD" id="cd07521">
    <property type="entry name" value="HAD_FCP1-like"/>
    <property type="match status" value="1"/>
</dbReference>
<comment type="subunit">
    <text evidence="1">Component of the TIM23 complex.</text>
</comment>
<evidence type="ECO:0000256" key="1">
    <source>
        <dbReference type="RuleBase" id="RU365079"/>
    </source>
</evidence>
<name>A0A8J8NFJ0_HALGN</name>
<keyword evidence="1" id="KW-0496">Mitochondrion</keyword>
<accession>A0A8J8NFJ0</accession>
<keyword evidence="1" id="KW-0653">Protein transport</keyword>
<dbReference type="GO" id="GO:0005744">
    <property type="term" value="C:TIM23 mitochondrial import inner membrane translocase complex"/>
    <property type="evidence" value="ECO:0007669"/>
    <property type="project" value="UniProtKB-UniRule"/>
</dbReference>
<dbReference type="InterPro" id="IPR004274">
    <property type="entry name" value="FCP1_dom"/>
</dbReference>
<dbReference type="InterPro" id="IPR036412">
    <property type="entry name" value="HAD-like_sf"/>
</dbReference>
<evidence type="ECO:0000259" key="2">
    <source>
        <dbReference type="PROSITE" id="PS50969"/>
    </source>
</evidence>
<dbReference type="Gene3D" id="3.40.50.1000">
    <property type="entry name" value="HAD superfamily/HAD-like"/>
    <property type="match status" value="1"/>
</dbReference>
<dbReference type="OrthoDB" id="277011at2759"/>
<proteinExistence type="inferred from homology"/>
<dbReference type="PANTHER" id="PTHR12210">
    <property type="entry name" value="DULLARD PROTEIN PHOSPHATASE"/>
    <property type="match status" value="1"/>
</dbReference>
<dbReference type="AlphaFoldDB" id="A0A8J8NFJ0"/>
<dbReference type="InterPro" id="IPR023214">
    <property type="entry name" value="HAD_sf"/>
</dbReference>
<dbReference type="SMART" id="SM00577">
    <property type="entry name" value="CPDc"/>
    <property type="match status" value="1"/>
</dbReference>
<sequence length="225" mass="26502">MDLEFQRLKALVTIPYLPPIPNFLLSSQPIFTLVLDLDETLIHLECDDEDDQDNGNQTEHEDGVYYLIRPGTIRFLNELSKYYEIVIFTAAMPDYADWIMDNVDRHRVVSHRLYRQHTSPHEDYAIKDLRNLGRSLERTIIIDNLEENFMHTTPTNGIWVESWYDDMDDNVLELLTPFLKRIVQSNMVQDVRQLLTNDIKDKVIYPCLKEGRDIPSVEKLLQGEY</sequence>
<comment type="similarity">
    <text evidence="1">Belongs to the TIM50 family.</text>
</comment>
<keyword evidence="1" id="KW-0811">Translocation</keyword>
<protein>
    <recommendedName>
        <fullName evidence="1">Mitochondrial import inner membrane translocase subunit TIM50</fullName>
    </recommendedName>
</protein>
<dbReference type="PROSITE" id="PS50969">
    <property type="entry name" value="FCP1"/>
    <property type="match status" value="1"/>
</dbReference>
<comment type="subcellular location">
    <subcellularLocation>
        <location evidence="1">Mitochondrion inner membrane</location>
        <topology evidence="1">Single-pass membrane protein</topology>
    </subcellularLocation>
</comment>
<dbReference type="GO" id="GO:0015031">
    <property type="term" value="P:protein transport"/>
    <property type="evidence" value="ECO:0007669"/>
    <property type="project" value="UniProtKB-KW"/>
</dbReference>
<organism evidence="3 4">
    <name type="scientific">Halteria grandinella</name>
    <dbReference type="NCBI Taxonomy" id="5974"/>
    <lineage>
        <taxon>Eukaryota</taxon>
        <taxon>Sar</taxon>
        <taxon>Alveolata</taxon>
        <taxon>Ciliophora</taxon>
        <taxon>Intramacronucleata</taxon>
        <taxon>Spirotrichea</taxon>
        <taxon>Stichotrichia</taxon>
        <taxon>Sporadotrichida</taxon>
        <taxon>Halteriidae</taxon>
        <taxon>Halteria</taxon>
    </lineage>
</organism>